<dbReference type="Proteomes" id="UP000504756">
    <property type="component" value="Unassembled WGS sequence"/>
</dbReference>
<sequence length="115" mass="13061">MNLYEKIKELAAQKKLSIRRLEEELGFANGSLKQWKNSNPGADKLAKVAKYFNVSVDYLLGLDTTEPKQTKVDLVELANKPKDFDWDTVLSAGGKPIPEEDKELIRRLFAHKLSD</sequence>
<dbReference type="SMART" id="SM00530">
    <property type="entry name" value="HTH_XRE"/>
    <property type="match status" value="1"/>
</dbReference>
<dbReference type="InterPro" id="IPR009498">
    <property type="entry name" value="Phage_4268_Orf1_C"/>
</dbReference>
<reference evidence="3 4" key="1">
    <citation type="submission" date="2020-06" db="EMBL/GenBank/DDBJ databases">
        <title>Draft genome sequence of Lactic acid bacteria from Okinawan-style tofu.</title>
        <authorList>
            <person name="Takara I."/>
            <person name="Ikematsu S."/>
        </authorList>
    </citation>
    <scope>NUCLEOTIDE SEQUENCE [LARGE SCALE GENOMIC DNA]</scope>
    <source>
        <strain evidence="4">lg38</strain>
    </source>
</reference>
<dbReference type="EMBL" id="BLXU01000009">
    <property type="protein sequence ID" value="GFO52264.1"/>
    <property type="molecule type" value="Genomic_DNA"/>
</dbReference>
<gene>
    <name evidence="3" type="primary">ps205_2</name>
    <name evidence="3" type="ORF">ikelab_15390</name>
</gene>
<protein>
    <submittedName>
        <fullName evidence="3">XRE family transcriptional regulator</fullName>
    </submittedName>
</protein>
<dbReference type="Pfam" id="PF06543">
    <property type="entry name" value="Lac_bphage_repr"/>
    <property type="match status" value="1"/>
</dbReference>
<feature type="coiled-coil region" evidence="1">
    <location>
        <begin position="4"/>
        <end position="38"/>
    </location>
</feature>
<dbReference type="PROSITE" id="PS50943">
    <property type="entry name" value="HTH_CROC1"/>
    <property type="match status" value="1"/>
</dbReference>
<dbReference type="CDD" id="cd00093">
    <property type="entry name" value="HTH_XRE"/>
    <property type="match status" value="1"/>
</dbReference>
<evidence type="ECO:0000313" key="4">
    <source>
        <dbReference type="Proteomes" id="UP000504756"/>
    </source>
</evidence>
<dbReference type="InterPro" id="IPR010982">
    <property type="entry name" value="Lambda_DNA-bd_dom_sf"/>
</dbReference>
<comment type="caution">
    <text evidence="3">The sequence shown here is derived from an EMBL/GenBank/DDBJ whole genome shotgun (WGS) entry which is preliminary data.</text>
</comment>
<dbReference type="SUPFAM" id="SSF47413">
    <property type="entry name" value="lambda repressor-like DNA-binding domains"/>
    <property type="match status" value="1"/>
</dbReference>
<evidence type="ECO:0000259" key="2">
    <source>
        <dbReference type="PROSITE" id="PS50943"/>
    </source>
</evidence>
<organism evidence="3 4">
    <name type="scientific">Lactococcus garvieae</name>
    <dbReference type="NCBI Taxonomy" id="1363"/>
    <lineage>
        <taxon>Bacteria</taxon>
        <taxon>Bacillati</taxon>
        <taxon>Bacillota</taxon>
        <taxon>Bacilli</taxon>
        <taxon>Lactobacillales</taxon>
        <taxon>Streptococcaceae</taxon>
        <taxon>Lactococcus</taxon>
    </lineage>
</organism>
<evidence type="ECO:0000256" key="1">
    <source>
        <dbReference type="SAM" id="Coils"/>
    </source>
</evidence>
<accession>A0A6L2ZY39</accession>
<feature type="domain" description="HTH cro/C1-type" evidence="2">
    <location>
        <begin position="7"/>
        <end position="59"/>
    </location>
</feature>
<dbReference type="AlphaFoldDB" id="A0A6L2ZY39"/>
<keyword evidence="1" id="KW-0175">Coiled coil</keyword>
<evidence type="ECO:0000313" key="3">
    <source>
        <dbReference type="EMBL" id="GFO52264.1"/>
    </source>
</evidence>
<name>A0A6L2ZY39_9LACT</name>
<dbReference type="Pfam" id="PF12844">
    <property type="entry name" value="HTH_19"/>
    <property type="match status" value="1"/>
</dbReference>
<proteinExistence type="predicted"/>
<dbReference type="InterPro" id="IPR001387">
    <property type="entry name" value="Cro/C1-type_HTH"/>
</dbReference>
<dbReference type="GO" id="GO:0003677">
    <property type="term" value="F:DNA binding"/>
    <property type="evidence" value="ECO:0007669"/>
    <property type="project" value="InterPro"/>
</dbReference>
<dbReference type="RefSeq" id="WP_165706096.1">
    <property type="nucleotide sequence ID" value="NZ_BLXU01000009.1"/>
</dbReference>
<dbReference type="Gene3D" id="1.10.260.40">
    <property type="entry name" value="lambda repressor-like DNA-binding domains"/>
    <property type="match status" value="1"/>
</dbReference>